<dbReference type="SMART" id="SM00587">
    <property type="entry name" value="CHK"/>
    <property type="match status" value="1"/>
</dbReference>
<proteinExistence type="predicted"/>
<gene>
    <name evidence="2" type="ORF">QR680_013839</name>
</gene>
<dbReference type="Proteomes" id="UP001175271">
    <property type="component" value="Unassembled WGS sequence"/>
</dbReference>
<dbReference type="EMBL" id="JAUCMV010000002">
    <property type="protein sequence ID" value="KAK0418899.1"/>
    <property type="molecule type" value="Genomic_DNA"/>
</dbReference>
<dbReference type="InterPro" id="IPR052961">
    <property type="entry name" value="Oxido-Kinase-like_Enzymes"/>
</dbReference>
<evidence type="ECO:0000313" key="2">
    <source>
        <dbReference type="EMBL" id="KAK0418899.1"/>
    </source>
</evidence>
<dbReference type="PANTHER" id="PTHR23020:SF41">
    <property type="entry name" value="AMINOGLYCOSIDE PHOSPHOTRANSFERASE DOMAIN-CONTAINING PROTEIN"/>
    <property type="match status" value="1"/>
</dbReference>
<reference evidence="2" key="1">
    <citation type="submission" date="2023-06" db="EMBL/GenBank/DDBJ databases">
        <title>Genomic analysis of the entomopathogenic nematode Steinernema hermaphroditum.</title>
        <authorList>
            <person name="Schwarz E.M."/>
            <person name="Heppert J.K."/>
            <person name="Baniya A."/>
            <person name="Schwartz H.T."/>
            <person name="Tan C.-H."/>
            <person name="Antoshechkin I."/>
            <person name="Sternberg P.W."/>
            <person name="Goodrich-Blair H."/>
            <person name="Dillman A.R."/>
        </authorList>
    </citation>
    <scope>NUCLEOTIDE SEQUENCE</scope>
    <source>
        <strain evidence="2">PS9179</strain>
        <tissue evidence="2">Whole animal</tissue>
    </source>
</reference>
<dbReference type="Pfam" id="PF07914">
    <property type="entry name" value="DUF1679"/>
    <property type="match status" value="1"/>
</dbReference>
<accession>A0AA39I9L9</accession>
<organism evidence="2 3">
    <name type="scientific">Steinernema hermaphroditum</name>
    <dbReference type="NCBI Taxonomy" id="289476"/>
    <lineage>
        <taxon>Eukaryota</taxon>
        <taxon>Metazoa</taxon>
        <taxon>Ecdysozoa</taxon>
        <taxon>Nematoda</taxon>
        <taxon>Chromadorea</taxon>
        <taxon>Rhabditida</taxon>
        <taxon>Tylenchina</taxon>
        <taxon>Panagrolaimomorpha</taxon>
        <taxon>Strongyloidoidea</taxon>
        <taxon>Steinernematidae</taxon>
        <taxon>Steinernema</taxon>
    </lineage>
</organism>
<dbReference type="Gene3D" id="3.90.1200.10">
    <property type="match status" value="1"/>
</dbReference>
<evidence type="ECO:0000313" key="3">
    <source>
        <dbReference type="Proteomes" id="UP001175271"/>
    </source>
</evidence>
<evidence type="ECO:0000259" key="1">
    <source>
        <dbReference type="SMART" id="SM00587"/>
    </source>
</evidence>
<protein>
    <recommendedName>
        <fullName evidence="1">CHK kinase-like domain-containing protein</fullName>
    </recommendedName>
</protein>
<dbReference type="AlphaFoldDB" id="A0AA39I9L9"/>
<comment type="caution">
    <text evidence="2">The sequence shown here is derived from an EMBL/GenBank/DDBJ whole genome shotgun (WGS) entry which is preliminary data.</text>
</comment>
<dbReference type="PANTHER" id="PTHR23020">
    <property type="entry name" value="UNCHARACTERIZED NUCLEAR HORMONE RECEPTOR-RELATED"/>
    <property type="match status" value="1"/>
</dbReference>
<feature type="domain" description="CHK kinase-like" evidence="1">
    <location>
        <begin position="313"/>
        <end position="499"/>
    </location>
</feature>
<keyword evidence="3" id="KW-1185">Reference proteome</keyword>
<sequence>MSAPIGTSTFTEDWLLATLKQADSRFSSVFEVKSVKEVRGGKGFASKVYLCNVGYEDVVLKVPEMGKLNKVASHDVKSEETHLIVSMHNREYNFYEEFGCLTYGIAEVLVLCTDSDVRRQITDELLREYYETLKNELNGNIVFTLEQEAQNAKFFMRAKFSIEDAIALVEDFPERMSANEFVGTSRYSHEWVALSLSESCETFENLRKNAAIQTIDVKEISGKNGFCSKIYHCHIRFVDGNKFDAILKVPETGDMSDVLHDTDGKKTIDEECMALMHKRECRFLTEFAPRVNFPIPKIYQCVNWTSLANPGAILMESFYGKVATVDLVDGFTKPQLVAIAKDLARFQAYFLKLEDKSWVEKCKRTMHPQVQGIYANLIEKLKKDEPETFGADVDAVLPYVKNPDFIQHTFYSAYEAHGLPAVFAHGDLWVNNVLWKTNADGTNANEVATYVDWQLSHAGCLTTDLASALVICTDAHLRRLYTDDILGVYYETLKEEVGDVPFSLNDVKKLFEANFAAQCFTLMICIGHLPAMNGHLPENVQRAQYEKFKVRVKLAVEDLLDIGFPKEFNNH</sequence>
<dbReference type="InterPro" id="IPR011009">
    <property type="entry name" value="Kinase-like_dom_sf"/>
</dbReference>
<name>A0AA39I9L9_9BILA</name>
<dbReference type="SUPFAM" id="SSF56112">
    <property type="entry name" value="Protein kinase-like (PK-like)"/>
    <property type="match status" value="1"/>
</dbReference>
<dbReference type="InterPro" id="IPR015897">
    <property type="entry name" value="CHK_kinase-like"/>
</dbReference>
<dbReference type="InterPro" id="IPR012877">
    <property type="entry name" value="Dhs-27"/>
</dbReference>